<feature type="region of interest" description="Disordered" evidence="1">
    <location>
        <begin position="1"/>
        <end position="34"/>
    </location>
</feature>
<feature type="transmembrane region" description="Helical" evidence="2">
    <location>
        <begin position="69"/>
        <end position="91"/>
    </location>
</feature>
<feature type="transmembrane region" description="Helical" evidence="2">
    <location>
        <begin position="41"/>
        <end position="63"/>
    </location>
</feature>
<keyword evidence="2" id="KW-1133">Transmembrane helix</keyword>
<dbReference type="RefSeq" id="XP_066928237.1">
    <property type="nucleotide sequence ID" value="XM_067072136.1"/>
</dbReference>
<feature type="transmembrane region" description="Helical" evidence="2">
    <location>
        <begin position="312"/>
        <end position="339"/>
    </location>
</feature>
<dbReference type="GO" id="GO:0015179">
    <property type="term" value="F:L-amino acid transmembrane transporter activity"/>
    <property type="evidence" value="ECO:0007669"/>
    <property type="project" value="TreeGrafter"/>
</dbReference>
<feature type="compositionally biased region" description="Polar residues" evidence="1">
    <location>
        <begin position="9"/>
        <end position="20"/>
    </location>
</feature>
<feature type="transmembrane region" description="Helical" evidence="2">
    <location>
        <begin position="416"/>
        <end position="437"/>
    </location>
</feature>
<evidence type="ECO:0000313" key="3">
    <source>
        <dbReference type="EnsemblMetazoa" id="CLYHEMP019433.1"/>
    </source>
</evidence>
<dbReference type="EnsemblMetazoa" id="CLYHEMT019433.1">
    <property type="protein sequence ID" value="CLYHEMP019433.1"/>
    <property type="gene ID" value="CLYHEMG019433"/>
</dbReference>
<feature type="transmembrane region" description="Helical" evidence="2">
    <location>
        <begin position="359"/>
        <end position="379"/>
    </location>
</feature>
<name>A0A7M5X850_9CNID</name>
<dbReference type="GO" id="GO:0016020">
    <property type="term" value="C:membrane"/>
    <property type="evidence" value="ECO:0007669"/>
    <property type="project" value="TreeGrafter"/>
</dbReference>
<keyword evidence="4" id="KW-1185">Reference proteome</keyword>
<dbReference type="AlphaFoldDB" id="A0A7M5X850"/>
<protein>
    <submittedName>
        <fullName evidence="3">Uncharacterized protein</fullName>
    </submittedName>
</protein>
<feature type="transmembrane region" description="Helical" evidence="2">
    <location>
        <begin position="131"/>
        <end position="156"/>
    </location>
</feature>
<dbReference type="PANTHER" id="PTHR22950">
    <property type="entry name" value="AMINO ACID TRANSPORTER"/>
    <property type="match status" value="1"/>
</dbReference>
<evidence type="ECO:0000256" key="1">
    <source>
        <dbReference type="SAM" id="MobiDB-lite"/>
    </source>
</evidence>
<sequence>MSELKNGSDCRSSPLLSGNKNQDRGDACSGKNRNRGDGQKVGFISTMVLSMATGQGAAIIILPNDLKNLGPVIFVIYTFFIVLLLTFIGVLTKEIFTCMVSLTKNENRNTLTITKLSSIFINSTFGVIIQVIFYIVMALVPISCLIVSATLLRGIIPMSVPYYQGIRIWLVPCFIIITPLTFIQSIAQTQKYTLIGVAACIISTATLYCVCLYHSITQRVTMFDFLDTDVFAPAPDYFRTFGHLLFLSPNIYLPMLIINYSKPKLFELPLFLSTSLLFCTIALSASIPYAAFRQEIEPNLLDTLQRLMTQKVVMYWLLFLARLLLAIYFMISASIPLIVLFQNIESAVSMPKDMTYIKALSHIALMAFLLAAALLFPFMEPMITLTGSFPICVIGISIPILLYYFMADRLSLCMKIVLVTVGIATFLSSLVTTYFSLRELLVLFNKEYYEKWHQQKVP</sequence>
<dbReference type="GeneID" id="136815696"/>
<feature type="transmembrane region" description="Helical" evidence="2">
    <location>
        <begin position="237"/>
        <end position="258"/>
    </location>
</feature>
<feature type="transmembrane region" description="Helical" evidence="2">
    <location>
        <begin position="270"/>
        <end position="292"/>
    </location>
</feature>
<feature type="transmembrane region" description="Helical" evidence="2">
    <location>
        <begin position="385"/>
        <end position="404"/>
    </location>
</feature>
<evidence type="ECO:0000313" key="4">
    <source>
        <dbReference type="Proteomes" id="UP000594262"/>
    </source>
</evidence>
<dbReference type="Proteomes" id="UP000594262">
    <property type="component" value="Unplaced"/>
</dbReference>
<reference evidence="3" key="1">
    <citation type="submission" date="2021-01" db="UniProtKB">
        <authorList>
            <consortium name="EnsemblMetazoa"/>
        </authorList>
    </citation>
    <scope>IDENTIFICATION</scope>
</reference>
<accession>A0A7M5X850</accession>
<keyword evidence="2" id="KW-0472">Membrane</keyword>
<proteinExistence type="predicted"/>
<feature type="transmembrane region" description="Helical" evidence="2">
    <location>
        <begin position="168"/>
        <end position="187"/>
    </location>
</feature>
<organism evidence="3 4">
    <name type="scientific">Clytia hemisphaerica</name>
    <dbReference type="NCBI Taxonomy" id="252671"/>
    <lineage>
        <taxon>Eukaryota</taxon>
        <taxon>Metazoa</taxon>
        <taxon>Cnidaria</taxon>
        <taxon>Hydrozoa</taxon>
        <taxon>Hydroidolina</taxon>
        <taxon>Leptothecata</taxon>
        <taxon>Obeliida</taxon>
        <taxon>Clytiidae</taxon>
        <taxon>Clytia</taxon>
    </lineage>
</organism>
<evidence type="ECO:0000256" key="2">
    <source>
        <dbReference type="SAM" id="Phobius"/>
    </source>
</evidence>
<keyword evidence="2" id="KW-0812">Transmembrane</keyword>
<feature type="transmembrane region" description="Helical" evidence="2">
    <location>
        <begin position="194"/>
        <end position="217"/>
    </location>
</feature>